<dbReference type="RefSeq" id="WP_230438733.1">
    <property type="nucleotide sequence ID" value="NZ_CP087715.1"/>
</dbReference>
<keyword evidence="2" id="KW-0238">DNA-binding</keyword>
<name>A0ABW3U7X4_9GAMM</name>
<accession>A0ABW3U7X4</accession>
<dbReference type="PANTHER" id="PTHR33164">
    <property type="entry name" value="TRANSCRIPTIONAL REGULATOR, MARR FAMILY"/>
    <property type="match status" value="1"/>
</dbReference>
<feature type="domain" description="HTH marR-type" evidence="4">
    <location>
        <begin position="12"/>
        <end position="145"/>
    </location>
</feature>
<dbReference type="SUPFAM" id="SSF46785">
    <property type="entry name" value="Winged helix' DNA-binding domain"/>
    <property type="match status" value="1"/>
</dbReference>
<gene>
    <name evidence="5" type="ORF">ACFQ2X_08475</name>
</gene>
<comment type="caution">
    <text evidence="5">The sequence shown here is derived from an EMBL/GenBank/DDBJ whole genome shotgun (WGS) entry which is preliminary data.</text>
</comment>
<dbReference type="PRINTS" id="PR00598">
    <property type="entry name" value="HTHMARR"/>
</dbReference>
<evidence type="ECO:0000256" key="2">
    <source>
        <dbReference type="ARBA" id="ARBA00023125"/>
    </source>
</evidence>
<evidence type="ECO:0000313" key="6">
    <source>
        <dbReference type="Proteomes" id="UP001597264"/>
    </source>
</evidence>
<dbReference type="EMBL" id="JBHTLR010000007">
    <property type="protein sequence ID" value="MFD1216629.1"/>
    <property type="molecule type" value="Genomic_DNA"/>
</dbReference>
<dbReference type="PROSITE" id="PS50995">
    <property type="entry name" value="HTH_MARR_2"/>
    <property type="match status" value="1"/>
</dbReference>
<keyword evidence="1" id="KW-0805">Transcription regulation</keyword>
<dbReference type="InterPro" id="IPR023187">
    <property type="entry name" value="Tscrpt_reg_MarR-type_CS"/>
</dbReference>
<dbReference type="PROSITE" id="PS01117">
    <property type="entry name" value="HTH_MARR_1"/>
    <property type="match status" value="1"/>
</dbReference>
<dbReference type="InterPro" id="IPR000835">
    <property type="entry name" value="HTH_MarR-typ"/>
</dbReference>
<protein>
    <submittedName>
        <fullName evidence="5">MarR family transcriptional regulator</fullName>
    </submittedName>
</protein>
<sequence length="154" mass="17172">MQSNSSSRPQAQESIGLRLRHIHRLWRSAVDLTVQPLGLTQSRWTALVVLKQLGEGTTQKALAENLEIELSSLSRTLDQLAQQGLIRRQTCASDRRAREICFTPAGREILEALERKAGEARERLLAGVSAEDLTVFDRVLSAIESNANRELGRD</sequence>
<dbReference type="Proteomes" id="UP001597264">
    <property type="component" value="Unassembled WGS sequence"/>
</dbReference>
<dbReference type="InterPro" id="IPR036390">
    <property type="entry name" value="WH_DNA-bd_sf"/>
</dbReference>
<dbReference type="PANTHER" id="PTHR33164:SF64">
    <property type="entry name" value="TRANSCRIPTIONAL REGULATOR SLYA"/>
    <property type="match status" value="1"/>
</dbReference>
<evidence type="ECO:0000313" key="5">
    <source>
        <dbReference type="EMBL" id="MFD1216629.1"/>
    </source>
</evidence>
<evidence type="ECO:0000256" key="3">
    <source>
        <dbReference type="ARBA" id="ARBA00023163"/>
    </source>
</evidence>
<dbReference type="InterPro" id="IPR039422">
    <property type="entry name" value="MarR/SlyA-like"/>
</dbReference>
<dbReference type="Gene3D" id="1.10.10.10">
    <property type="entry name" value="Winged helix-like DNA-binding domain superfamily/Winged helix DNA-binding domain"/>
    <property type="match status" value="1"/>
</dbReference>
<evidence type="ECO:0000256" key="1">
    <source>
        <dbReference type="ARBA" id="ARBA00023015"/>
    </source>
</evidence>
<evidence type="ECO:0000259" key="4">
    <source>
        <dbReference type="PROSITE" id="PS50995"/>
    </source>
</evidence>
<keyword evidence="3" id="KW-0804">Transcription</keyword>
<dbReference type="SMART" id="SM00347">
    <property type="entry name" value="HTH_MARR"/>
    <property type="match status" value="1"/>
</dbReference>
<reference evidence="6" key="1">
    <citation type="journal article" date="2019" name="Int. J. Syst. Evol. Microbiol.">
        <title>The Global Catalogue of Microorganisms (GCM) 10K type strain sequencing project: providing services to taxonomists for standard genome sequencing and annotation.</title>
        <authorList>
            <consortium name="The Broad Institute Genomics Platform"/>
            <consortium name="The Broad Institute Genome Sequencing Center for Infectious Disease"/>
            <person name="Wu L."/>
            <person name="Ma J."/>
        </authorList>
    </citation>
    <scope>NUCLEOTIDE SEQUENCE [LARGE SCALE GENOMIC DNA]</scope>
    <source>
        <strain evidence="6">CCUG 54356</strain>
    </source>
</reference>
<dbReference type="InterPro" id="IPR036388">
    <property type="entry name" value="WH-like_DNA-bd_sf"/>
</dbReference>
<proteinExistence type="predicted"/>
<dbReference type="Pfam" id="PF01047">
    <property type="entry name" value="MarR"/>
    <property type="match status" value="1"/>
</dbReference>
<organism evidence="5 6">
    <name type="scientific">Microbulbifer celer</name>
    <dbReference type="NCBI Taxonomy" id="435905"/>
    <lineage>
        <taxon>Bacteria</taxon>
        <taxon>Pseudomonadati</taxon>
        <taxon>Pseudomonadota</taxon>
        <taxon>Gammaproteobacteria</taxon>
        <taxon>Cellvibrionales</taxon>
        <taxon>Microbulbiferaceae</taxon>
        <taxon>Microbulbifer</taxon>
    </lineage>
</organism>
<keyword evidence="6" id="KW-1185">Reference proteome</keyword>